<evidence type="ECO:0000256" key="1">
    <source>
        <dbReference type="ARBA" id="ARBA00022801"/>
    </source>
</evidence>
<sequence length="454" mass="46745">MAARLGLWMAASMAAAWPLAVQAADGAIPAAAAPDLSVVSQRLDALLDRDYPALEALYKDLHAHPELGMQEARTAGILATRLREAGFTVTEKVGGTGVVGVLRNGAGPTILVRADMDALPLEEKTGLPWASKARATYEGKDVPVMHACGHDTHVAYLVGVAQALATMRDSWSGTVVLIGQPAEEPLQGARAMLDDGLFKRFPKPDFGFAAHVSNLPSGVVAIKAGPSSSASDSYSVVFHGRGGHGSMPAATIDPIPIAARFVTDVQTVISREKDPAAFGVLTIGAIQAGSAPNIIPDSAEVKVNLRSQAPDVRELLRSGTARAAKAAAQMGNAPAPTISYLGGTGVLMNDEGMAAAAAAMLKPVFGDRLAFAPASAPPMSGSEDFSEFVDAGVPSIFFAIGGYDPAVLAALKAKGEPAPTNHSPFFAPQAEPAIRNAVTAIVLSIVGGVRPAER</sequence>
<dbReference type="AlphaFoldDB" id="A0AA86GIC7"/>
<comment type="cofactor">
    <cofactor evidence="2">
        <name>Mn(2+)</name>
        <dbReference type="ChEBI" id="CHEBI:29035"/>
    </cofactor>
    <text evidence="2">The Mn(2+) ion enhances activity.</text>
</comment>
<organism evidence="5 6">
    <name type="scientific">Sphingopyxis granuli</name>
    <dbReference type="NCBI Taxonomy" id="267128"/>
    <lineage>
        <taxon>Bacteria</taxon>
        <taxon>Pseudomonadati</taxon>
        <taxon>Pseudomonadota</taxon>
        <taxon>Alphaproteobacteria</taxon>
        <taxon>Sphingomonadales</taxon>
        <taxon>Sphingomonadaceae</taxon>
        <taxon>Sphingopyxis</taxon>
    </lineage>
</organism>
<dbReference type="Pfam" id="PF01546">
    <property type="entry name" value="Peptidase_M20"/>
    <property type="match status" value="1"/>
</dbReference>
<protein>
    <submittedName>
        <fullName evidence="5">Amidohydrolase</fullName>
        <ecNumber evidence="5">3.5.1.32</ecNumber>
    </submittedName>
</protein>
<feature type="binding site" evidence="2">
    <location>
        <position position="150"/>
    </location>
    <ligand>
        <name>Mn(2+)</name>
        <dbReference type="ChEBI" id="CHEBI:29035"/>
        <label>2</label>
    </ligand>
</feature>
<dbReference type="InterPro" id="IPR002933">
    <property type="entry name" value="Peptidase_M20"/>
</dbReference>
<evidence type="ECO:0000256" key="2">
    <source>
        <dbReference type="PIRSR" id="PIRSR005962-1"/>
    </source>
</evidence>
<evidence type="ECO:0000256" key="3">
    <source>
        <dbReference type="SAM" id="SignalP"/>
    </source>
</evidence>
<dbReference type="NCBIfam" id="TIGR01891">
    <property type="entry name" value="amidohydrolases"/>
    <property type="match status" value="1"/>
</dbReference>
<reference evidence="5 6" key="1">
    <citation type="journal article" date="2016" name="BMC Genomics">
        <title>Genomic analysis of the nitrate-respiring Sphingopyxis granuli (formerly Sphingomonas macrogoltabida) strain TFA.</title>
        <authorList>
            <person name="Garcia-Romero I."/>
            <person name="Perez-Pulido A.J."/>
            <person name="Gonzalez-Flores Y.E."/>
            <person name="Reyes-Ramirez F."/>
            <person name="Santero E."/>
            <person name="Floriano B."/>
        </authorList>
    </citation>
    <scope>NUCLEOTIDE SEQUENCE [LARGE SCALE GENOMIC DNA]</scope>
    <source>
        <strain evidence="5 6">TFA</strain>
    </source>
</reference>
<evidence type="ECO:0000259" key="4">
    <source>
        <dbReference type="Pfam" id="PF07687"/>
    </source>
</evidence>
<feature type="binding site" evidence="2">
    <location>
        <position position="148"/>
    </location>
    <ligand>
        <name>Mn(2+)</name>
        <dbReference type="ChEBI" id="CHEBI:29035"/>
        <label>2</label>
    </ligand>
</feature>
<dbReference type="PANTHER" id="PTHR11014:SF63">
    <property type="entry name" value="METALLOPEPTIDASE, PUTATIVE (AFU_ORTHOLOGUE AFUA_6G09600)-RELATED"/>
    <property type="match status" value="1"/>
</dbReference>
<dbReference type="GO" id="GO:0046872">
    <property type="term" value="F:metal ion binding"/>
    <property type="evidence" value="ECO:0007669"/>
    <property type="project" value="UniProtKB-KW"/>
</dbReference>
<dbReference type="Proteomes" id="UP000058599">
    <property type="component" value="Chromosome"/>
</dbReference>
<keyword evidence="1 5" id="KW-0378">Hydrolase</keyword>
<gene>
    <name evidence="5" type="primary">cpsA2</name>
    <name evidence="5" type="ORF">SGRAN_0938</name>
</gene>
<dbReference type="Gene3D" id="3.40.630.10">
    <property type="entry name" value="Zn peptidases"/>
    <property type="match status" value="1"/>
</dbReference>
<dbReference type="Pfam" id="PF07687">
    <property type="entry name" value="M20_dimer"/>
    <property type="match status" value="1"/>
</dbReference>
<dbReference type="PANTHER" id="PTHR11014">
    <property type="entry name" value="PEPTIDASE M20 FAMILY MEMBER"/>
    <property type="match status" value="1"/>
</dbReference>
<dbReference type="PIRSF" id="PIRSF005962">
    <property type="entry name" value="Pept_M20D_amidohydro"/>
    <property type="match status" value="1"/>
</dbReference>
<feature type="domain" description="Peptidase M20 dimerisation" evidence="4">
    <location>
        <begin position="233"/>
        <end position="314"/>
    </location>
</feature>
<dbReference type="GO" id="GO:0047980">
    <property type="term" value="F:hippurate hydrolase activity"/>
    <property type="evidence" value="ECO:0007669"/>
    <property type="project" value="UniProtKB-EC"/>
</dbReference>
<keyword evidence="2" id="KW-0464">Manganese</keyword>
<keyword evidence="2" id="KW-0479">Metal-binding</keyword>
<name>A0AA86GIC7_9SPHN</name>
<feature type="signal peptide" evidence="3">
    <location>
        <begin position="1"/>
        <end position="23"/>
    </location>
</feature>
<feature type="chain" id="PRO_5041717930" evidence="3">
    <location>
        <begin position="24"/>
        <end position="454"/>
    </location>
</feature>
<feature type="binding site" evidence="2">
    <location>
        <position position="422"/>
    </location>
    <ligand>
        <name>Mn(2+)</name>
        <dbReference type="ChEBI" id="CHEBI:29035"/>
        <label>2</label>
    </ligand>
</feature>
<keyword evidence="6" id="KW-1185">Reference proteome</keyword>
<feature type="binding site" evidence="2">
    <location>
        <position position="184"/>
    </location>
    <ligand>
        <name>Mn(2+)</name>
        <dbReference type="ChEBI" id="CHEBI:29035"/>
        <label>2</label>
    </ligand>
</feature>
<feature type="binding site" evidence="2">
    <location>
        <position position="211"/>
    </location>
    <ligand>
        <name>Mn(2+)</name>
        <dbReference type="ChEBI" id="CHEBI:29035"/>
        <label>2</label>
    </ligand>
</feature>
<dbReference type="SUPFAM" id="SSF53187">
    <property type="entry name" value="Zn-dependent exopeptidases"/>
    <property type="match status" value="1"/>
</dbReference>
<keyword evidence="3" id="KW-0732">Signal</keyword>
<dbReference type="EMBL" id="CP012199">
    <property type="protein sequence ID" value="AMG73332.1"/>
    <property type="molecule type" value="Genomic_DNA"/>
</dbReference>
<dbReference type="EC" id="3.5.1.32" evidence="5"/>
<dbReference type="KEGG" id="sgi:SGRAN_0938"/>
<dbReference type="InterPro" id="IPR011650">
    <property type="entry name" value="Peptidase_M20_dimer"/>
</dbReference>
<evidence type="ECO:0000313" key="5">
    <source>
        <dbReference type="EMBL" id="AMG73332.1"/>
    </source>
</evidence>
<proteinExistence type="predicted"/>
<dbReference type="Gene3D" id="3.30.70.360">
    <property type="match status" value="1"/>
</dbReference>
<accession>A0AA86GIC7</accession>
<dbReference type="InterPro" id="IPR036264">
    <property type="entry name" value="Bact_exopeptidase_dim_dom"/>
</dbReference>
<evidence type="ECO:0000313" key="6">
    <source>
        <dbReference type="Proteomes" id="UP000058599"/>
    </source>
</evidence>
<dbReference type="RefSeq" id="WP_237233754.1">
    <property type="nucleotide sequence ID" value="NZ_CP012199.1"/>
</dbReference>
<dbReference type="InterPro" id="IPR017439">
    <property type="entry name" value="Amidohydrolase"/>
</dbReference>
<dbReference type="SUPFAM" id="SSF55031">
    <property type="entry name" value="Bacterial exopeptidase dimerisation domain"/>
    <property type="match status" value="1"/>
</dbReference>